<evidence type="ECO:0000259" key="8">
    <source>
        <dbReference type="Pfam" id="PF22366"/>
    </source>
</evidence>
<dbReference type="Gene3D" id="3.50.50.100">
    <property type="match status" value="1"/>
</dbReference>
<dbReference type="EMBL" id="CP138582">
    <property type="protein sequence ID" value="WPG99663.1"/>
    <property type="molecule type" value="Genomic_DNA"/>
</dbReference>
<keyword evidence="2" id="KW-0285">Flavoprotein</keyword>
<dbReference type="PANTHER" id="PTHR43706">
    <property type="entry name" value="NADH DEHYDROGENASE"/>
    <property type="match status" value="1"/>
</dbReference>
<dbReference type="GO" id="GO:0003954">
    <property type="term" value="F:NADH dehydrogenase activity"/>
    <property type="evidence" value="ECO:0007669"/>
    <property type="project" value="InterPro"/>
</dbReference>
<evidence type="ECO:0000256" key="2">
    <source>
        <dbReference type="ARBA" id="ARBA00022630"/>
    </source>
</evidence>
<protein>
    <recommendedName>
        <fullName evidence="11">FAD/NAD(P)-binding domain-containing protein</fullName>
    </recommendedName>
</protein>
<dbReference type="InterPro" id="IPR036188">
    <property type="entry name" value="FAD/NAD-bd_sf"/>
</dbReference>
<feature type="domain" description="External alternative NADH-ubiquinone oxidoreductase-like C-terminal" evidence="8">
    <location>
        <begin position="449"/>
        <end position="508"/>
    </location>
</feature>
<gene>
    <name evidence="9" type="ORF">R9X50_00248200</name>
</gene>
<feature type="compositionally biased region" description="Polar residues" evidence="6">
    <location>
        <begin position="158"/>
        <end position="168"/>
    </location>
</feature>
<keyword evidence="3" id="KW-0274">FAD</keyword>
<evidence type="ECO:0000256" key="3">
    <source>
        <dbReference type="ARBA" id="ARBA00022827"/>
    </source>
</evidence>
<reference evidence="9 10" key="1">
    <citation type="submission" date="2023-11" db="EMBL/GenBank/DDBJ databases">
        <title>An acidophilic fungus is an integral part of prey digestion in a carnivorous sundew plant.</title>
        <authorList>
            <person name="Tsai I.J."/>
        </authorList>
    </citation>
    <scope>NUCLEOTIDE SEQUENCE [LARGE SCALE GENOMIC DNA]</scope>
    <source>
        <strain evidence="9">169a</strain>
    </source>
</reference>
<dbReference type="AlphaFoldDB" id="A0AAQ3M1B5"/>
<evidence type="ECO:0000256" key="6">
    <source>
        <dbReference type="SAM" id="MobiDB-lite"/>
    </source>
</evidence>
<dbReference type="PRINTS" id="PR00368">
    <property type="entry name" value="FADPNR"/>
</dbReference>
<keyword evidence="10" id="KW-1185">Reference proteome</keyword>
<dbReference type="Pfam" id="PF22366">
    <property type="entry name" value="NDH2_C"/>
    <property type="match status" value="1"/>
</dbReference>
<dbReference type="PRINTS" id="PR00411">
    <property type="entry name" value="PNDRDTASEI"/>
</dbReference>
<name>A0AAQ3M1B5_9PEZI</name>
<dbReference type="PANTHER" id="PTHR43706:SF17">
    <property type="entry name" value="NADH DEHYDROGENASE (EUROFUNG)"/>
    <property type="match status" value="1"/>
</dbReference>
<evidence type="ECO:0000313" key="10">
    <source>
        <dbReference type="Proteomes" id="UP001303373"/>
    </source>
</evidence>
<dbReference type="Proteomes" id="UP001303373">
    <property type="component" value="Chromosome 3"/>
</dbReference>
<keyword evidence="5" id="KW-0520">NAD</keyword>
<dbReference type="InterPro" id="IPR054585">
    <property type="entry name" value="NDH2-like_C"/>
</dbReference>
<evidence type="ECO:0000259" key="7">
    <source>
        <dbReference type="Pfam" id="PF07992"/>
    </source>
</evidence>
<organism evidence="9 10">
    <name type="scientific">Acrodontium crateriforme</name>
    <dbReference type="NCBI Taxonomy" id="150365"/>
    <lineage>
        <taxon>Eukaryota</taxon>
        <taxon>Fungi</taxon>
        <taxon>Dikarya</taxon>
        <taxon>Ascomycota</taxon>
        <taxon>Pezizomycotina</taxon>
        <taxon>Dothideomycetes</taxon>
        <taxon>Dothideomycetidae</taxon>
        <taxon>Mycosphaerellales</taxon>
        <taxon>Teratosphaeriaceae</taxon>
        <taxon>Acrodontium</taxon>
    </lineage>
</organism>
<evidence type="ECO:0000256" key="1">
    <source>
        <dbReference type="ARBA" id="ARBA00005272"/>
    </source>
</evidence>
<evidence type="ECO:0000256" key="5">
    <source>
        <dbReference type="ARBA" id="ARBA00023027"/>
    </source>
</evidence>
<dbReference type="InterPro" id="IPR023753">
    <property type="entry name" value="FAD/NAD-binding_dom"/>
</dbReference>
<dbReference type="SUPFAM" id="SSF51905">
    <property type="entry name" value="FAD/NAD(P)-binding domain"/>
    <property type="match status" value="2"/>
</dbReference>
<proteinExistence type="inferred from homology"/>
<accession>A0AAQ3M1B5</accession>
<comment type="similarity">
    <text evidence="1">Belongs to the NADH dehydrogenase family.</text>
</comment>
<dbReference type="GO" id="GO:0005739">
    <property type="term" value="C:mitochondrion"/>
    <property type="evidence" value="ECO:0007669"/>
    <property type="project" value="TreeGrafter"/>
</dbReference>
<evidence type="ECO:0000313" key="9">
    <source>
        <dbReference type="EMBL" id="WPG99663.1"/>
    </source>
</evidence>
<dbReference type="InterPro" id="IPR045024">
    <property type="entry name" value="NDH-2"/>
</dbReference>
<evidence type="ECO:0000256" key="4">
    <source>
        <dbReference type="ARBA" id="ARBA00023002"/>
    </source>
</evidence>
<feature type="region of interest" description="Disordered" evidence="6">
    <location>
        <begin position="143"/>
        <end position="169"/>
    </location>
</feature>
<evidence type="ECO:0008006" key="11">
    <source>
        <dbReference type="Google" id="ProtNLM"/>
    </source>
</evidence>
<feature type="domain" description="FAD/NAD(P)-binding" evidence="7">
    <location>
        <begin position="52"/>
        <end position="427"/>
    </location>
</feature>
<keyword evidence="4" id="KW-0560">Oxidoreductase</keyword>
<dbReference type="Pfam" id="PF07992">
    <property type="entry name" value="Pyr_redox_2"/>
    <property type="match status" value="1"/>
</dbReference>
<sequence length="512" mass="57521">MIKHYGAAFARSTFGKANSFGLFYAKENLSATTHRKCLSIQHLDAQRDGRERVVILGSGWAGYTLSRRLDSRRYQVVVVSPRSYFVFTPLLAGTSVGTLEYRVVMEQVRSARSKVELFQGWAHDVNFDQRALTVEEAVDDDLQNHGLPKDSQAEADSVESNDQQQQTKAKGATFDISWDKLIISVGCYSQTFSIPGVRQNAFFLKDVSDARKIRTRLLNCFEKAALPTTAEFVKRQLLNFAVVGGGPTGIEWAAELHDLAHEDMAKLYPDLIQYMKITVYDVSPTVLPMFDQKLSTYAKSIFQRQGISIQTSHHVEELRQGFPKHLEDTSRSTPEISAYTLKFKEEGEIGCGMVVWSTGLMSNPFVAGSLNGKVKKHDRSGGVLTNDRLQVKRYDDHIMQDVFAIGDCGVMESSSYPATAQVASQKAIWLAKRLNKGDIEKHDFQFKNMGTMAYLGSSNAILQSAGGDISGRMAWLIWRAVYLTKSLSWRNKLLIPIYWAINWAFGRDISRF</sequence>